<reference evidence="6 7" key="1">
    <citation type="journal article" date="2008" name="Nature">
        <title>The genome of Laccaria bicolor provides insights into mycorrhizal symbiosis.</title>
        <authorList>
            <person name="Martin F."/>
            <person name="Aerts A."/>
            <person name="Ahren D."/>
            <person name="Brun A."/>
            <person name="Danchin E.G.J."/>
            <person name="Duchaussoy F."/>
            <person name="Gibon J."/>
            <person name="Kohler A."/>
            <person name="Lindquist E."/>
            <person name="Pereda V."/>
            <person name="Salamov A."/>
            <person name="Shapiro H.J."/>
            <person name="Wuyts J."/>
            <person name="Blaudez D."/>
            <person name="Buee M."/>
            <person name="Brokstein P."/>
            <person name="Canbaeck B."/>
            <person name="Cohen D."/>
            <person name="Courty P.E."/>
            <person name="Coutinho P.M."/>
            <person name="Delaruelle C."/>
            <person name="Detter J.C."/>
            <person name="Deveau A."/>
            <person name="DiFazio S."/>
            <person name="Duplessis S."/>
            <person name="Fraissinet-Tachet L."/>
            <person name="Lucic E."/>
            <person name="Frey-Klett P."/>
            <person name="Fourrey C."/>
            <person name="Feussner I."/>
            <person name="Gay G."/>
            <person name="Grimwood J."/>
            <person name="Hoegger P.J."/>
            <person name="Jain P."/>
            <person name="Kilaru S."/>
            <person name="Labbe J."/>
            <person name="Lin Y.C."/>
            <person name="Legue V."/>
            <person name="Le Tacon F."/>
            <person name="Marmeisse R."/>
            <person name="Melayah D."/>
            <person name="Montanini B."/>
            <person name="Muratet M."/>
            <person name="Nehls U."/>
            <person name="Niculita-Hirzel H."/>
            <person name="Oudot-Le Secq M.P."/>
            <person name="Peter M."/>
            <person name="Quesneville H."/>
            <person name="Rajashekar B."/>
            <person name="Reich M."/>
            <person name="Rouhier N."/>
            <person name="Schmutz J."/>
            <person name="Yin T."/>
            <person name="Chalot M."/>
            <person name="Henrissat B."/>
            <person name="Kuees U."/>
            <person name="Lucas S."/>
            <person name="Van de Peer Y."/>
            <person name="Podila G.K."/>
            <person name="Polle A."/>
            <person name="Pukkila P.J."/>
            <person name="Richardson P.M."/>
            <person name="Rouze P."/>
            <person name="Sanders I.R."/>
            <person name="Stajich J.E."/>
            <person name="Tunlid A."/>
            <person name="Tuskan G."/>
            <person name="Grigoriev I.V."/>
        </authorList>
    </citation>
    <scope>NUCLEOTIDE SEQUENCE [LARGE SCALE GENOMIC DNA]</scope>
    <source>
        <strain evidence="7">S238N-H82 / ATCC MYA-4686</strain>
    </source>
</reference>
<dbReference type="PROSITE" id="PS00028">
    <property type="entry name" value="ZINC_FINGER_C2H2_1"/>
    <property type="match status" value="1"/>
</dbReference>
<dbReference type="KEGG" id="lbc:LACBIDRAFT_305730"/>
<organism evidence="7">
    <name type="scientific">Laccaria bicolor (strain S238N-H82 / ATCC MYA-4686)</name>
    <name type="common">Bicoloured deceiver</name>
    <name type="synonym">Laccaria laccata var. bicolor</name>
    <dbReference type="NCBI Taxonomy" id="486041"/>
    <lineage>
        <taxon>Eukaryota</taxon>
        <taxon>Fungi</taxon>
        <taxon>Dikarya</taxon>
        <taxon>Basidiomycota</taxon>
        <taxon>Agaricomycotina</taxon>
        <taxon>Agaricomycetes</taxon>
        <taxon>Agaricomycetidae</taxon>
        <taxon>Agaricales</taxon>
        <taxon>Agaricineae</taxon>
        <taxon>Hydnangiaceae</taxon>
        <taxon>Laccaria</taxon>
    </lineage>
</organism>
<dbReference type="Gene3D" id="3.30.160.60">
    <property type="entry name" value="Classic Zinc Finger"/>
    <property type="match status" value="2"/>
</dbReference>
<dbReference type="InterPro" id="IPR036236">
    <property type="entry name" value="Znf_C2H2_sf"/>
</dbReference>
<evidence type="ECO:0000256" key="4">
    <source>
        <dbReference type="PROSITE-ProRule" id="PRU00042"/>
    </source>
</evidence>
<name>B0CUX0_LACBS</name>
<dbReference type="Proteomes" id="UP000001194">
    <property type="component" value="Unassembled WGS sequence"/>
</dbReference>
<keyword evidence="3" id="KW-0862">Zinc</keyword>
<dbReference type="PANTHER" id="PTHR23235">
    <property type="entry name" value="KRUEPPEL-LIKE TRANSCRIPTION FACTOR"/>
    <property type="match status" value="1"/>
</dbReference>
<evidence type="ECO:0000256" key="2">
    <source>
        <dbReference type="ARBA" id="ARBA00022771"/>
    </source>
</evidence>
<dbReference type="HOGENOM" id="CLU_493517_0_0_1"/>
<evidence type="ECO:0000256" key="3">
    <source>
        <dbReference type="ARBA" id="ARBA00022833"/>
    </source>
</evidence>
<accession>B0CUX0</accession>
<keyword evidence="1" id="KW-0479">Metal-binding</keyword>
<dbReference type="RefSeq" id="XP_001875296.1">
    <property type="nucleotide sequence ID" value="XM_001875261.1"/>
</dbReference>
<dbReference type="GeneID" id="6070751"/>
<dbReference type="SUPFAM" id="SSF57667">
    <property type="entry name" value="beta-beta-alpha zinc fingers"/>
    <property type="match status" value="1"/>
</dbReference>
<dbReference type="PROSITE" id="PS50157">
    <property type="entry name" value="ZINC_FINGER_C2H2_2"/>
    <property type="match status" value="1"/>
</dbReference>
<protein>
    <submittedName>
        <fullName evidence="6">Predicted protein</fullName>
    </submittedName>
</protein>
<evidence type="ECO:0000313" key="7">
    <source>
        <dbReference type="Proteomes" id="UP000001194"/>
    </source>
</evidence>
<keyword evidence="2 4" id="KW-0863">Zinc-finger</keyword>
<dbReference type="GO" id="GO:0008270">
    <property type="term" value="F:zinc ion binding"/>
    <property type="evidence" value="ECO:0007669"/>
    <property type="project" value="UniProtKB-KW"/>
</dbReference>
<dbReference type="STRING" id="486041.B0CUX0"/>
<dbReference type="SMART" id="SM00355">
    <property type="entry name" value="ZnF_C2H2"/>
    <property type="match status" value="3"/>
</dbReference>
<proteinExistence type="predicted"/>
<dbReference type="InterPro" id="IPR013087">
    <property type="entry name" value="Znf_C2H2_type"/>
</dbReference>
<evidence type="ECO:0000259" key="5">
    <source>
        <dbReference type="PROSITE" id="PS50157"/>
    </source>
</evidence>
<dbReference type="AlphaFoldDB" id="B0CUX0"/>
<dbReference type="EMBL" id="DS547092">
    <property type="protein sequence ID" value="EDR14737.1"/>
    <property type="molecule type" value="Genomic_DNA"/>
</dbReference>
<dbReference type="InParanoid" id="B0CUX0"/>
<sequence>MNIAQCLTSTSPIENLTLASLHFRYSPILSSPSRSPGNRPWAFSHSFTENRVEEDDFQSNAAVGATRWNTKDSGFPLTGLGIRYLDSTVRSEGKILSKSPREEVLGPFNYNRRHRGTPRLDSCYTTVEDDQKKLSERALLEEDPAQLSPWTFSSMLKATEFTVEDPVYELSTSLLTENIERSPISNIVDTGECSLEKLSLVSGLSVELLAAQISATAEYTLQRLAVKERTTLPTLNLDVGETSSATFGMRNFFKAMPPCIGINPSEIMPPPSHFTHPSSISNSSCSENLDVPPSFHNQDLLTYPDAAPRSEDALIESELTPTEELYQLELPEGEAEALYELSSASDYSPISDFSSRPSARMLRGKKRKLSKKRTDIPQLCPTFQHDLQIDEQGFPPINFGTPVFDAHRGIHLADLKARAERYRLRNQGRDYDKKWLMSFAGKLTSRGALIEEFRCYVMDCQQHNKRRDHILIHVGGHLDQRPFKCLHCDARFLRRNECKRHELSHTGDRPYSCDLCPNPTTFVRRDLLKRHLKRTHHIGKEEDCSLRKKKARRS</sequence>
<gene>
    <name evidence="6" type="ORF">LACBIDRAFT_305730</name>
</gene>
<keyword evidence="7" id="KW-1185">Reference proteome</keyword>
<evidence type="ECO:0000313" key="6">
    <source>
        <dbReference type="EMBL" id="EDR14737.1"/>
    </source>
</evidence>
<feature type="domain" description="C2H2-type" evidence="5">
    <location>
        <begin position="483"/>
        <end position="510"/>
    </location>
</feature>
<dbReference type="OrthoDB" id="8117402at2759"/>
<evidence type="ECO:0000256" key="1">
    <source>
        <dbReference type="ARBA" id="ARBA00022723"/>
    </source>
</evidence>